<feature type="transmembrane region" description="Helical" evidence="3">
    <location>
        <begin position="12"/>
        <end position="33"/>
    </location>
</feature>
<keyword evidence="6" id="KW-1185">Reference proteome</keyword>
<feature type="transmembrane region" description="Helical" evidence="3">
    <location>
        <begin position="188"/>
        <end position="205"/>
    </location>
</feature>
<dbReference type="AlphaFoldDB" id="A0A7W8G6I4"/>
<keyword evidence="3" id="KW-0472">Membrane</keyword>
<dbReference type="CDD" id="cd01949">
    <property type="entry name" value="GGDEF"/>
    <property type="match status" value="1"/>
</dbReference>
<evidence type="ECO:0000313" key="5">
    <source>
        <dbReference type="EMBL" id="MBB5224768.1"/>
    </source>
</evidence>
<dbReference type="Pfam" id="PF00990">
    <property type="entry name" value="GGDEF"/>
    <property type="match status" value="1"/>
</dbReference>
<feature type="transmembrane region" description="Helical" evidence="3">
    <location>
        <begin position="83"/>
        <end position="104"/>
    </location>
</feature>
<evidence type="ECO:0000259" key="4">
    <source>
        <dbReference type="PROSITE" id="PS50887"/>
    </source>
</evidence>
<accession>A0A7W8G6I4</accession>
<keyword evidence="3" id="KW-0812">Transmembrane</keyword>
<dbReference type="PROSITE" id="PS50887">
    <property type="entry name" value="GGDEF"/>
    <property type="match status" value="1"/>
</dbReference>
<dbReference type="EMBL" id="JACHFQ010000001">
    <property type="protein sequence ID" value="MBB5224768.1"/>
    <property type="molecule type" value="Genomic_DNA"/>
</dbReference>
<dbReference type="InterPro" id="IPR000160">
    <property type="entry name" value="GGDEF_dom"/>
</dbReference>
<keyword evidence="3" id="KW-1133">Transmembrane helix</keyword>
<evidence type="ECO:0000313" key="6">
    <source>
        <dbReference type="Proteomes" id="UP000518887"/>
    </source>
</evidence>
<feature type="transmembrane region" description="Helical" evidence="3">
    <location>
        <begin position="154"/>
        <end position="176"/>
    </location>
</feature>
<dbReference type="SUPFAM" id="SSF55073">
    <property type="entry name" value="Nucleotide cyclase"/>
    <property type="match status" value="1"/>
</dbReference>
<proteinExistence type="predicted"/>
<evidence type="ECO:0000256" key="1">
    <source>
        <dbReference type="ARBA" id="ARBA00012528"/>
    </source>
</evidence>
<dbReference type="NCBIfam" id="TIGR00254">
    <property type="entry name" value="GGDEF"/>
    <property type="match status" value="1"/>
</dbReference>
<feature type="transmembrane region" description="Helical" evidence="3">
    <location>
        <begin position="45"/>
        <end position="71"/>
    </location>
</feature>
<protein>
    <recommendedName>
        <fullName evidence="1">diguanylate cyclase</fullName>
        <ecNumber evidence="1">2.7.7.65</ecNumber>
    </recommendedName>
</protein>
<gene>
    <name evidence="5" type="ORF">HNP76_000108</name>
</gene>
<dbReference type="GO" id="GO:0052621">
    <property type="term" value="F:diguanylate cyclase activity"/>
    <property type="evidence" value="ECO:0007669"/>
    <property type="project" value="UniProtKB-EC"/>
</dbReference>
<dbReference type="PANTHER" id="PTHR45138:SF9">
    <property type="entry name" value="DIGUANYLATE CYCLASE DGCM-RELATED"/>
    <property type="match status" value="1"/>
</dbReference>
<evidence type="ECO:0000256" key="3">
    <source>
        <dbReference type="SAM" id="Phobius"/>
    </source>
</evidence>
<dbReference type="InterPro" id="IPR029787">
    <property type="entry name" value="Nucleotide_cyclase"/>
</dbReference>
<dbReference type="Proteomes" id="UP000518887">
    <property type="component" value="Unassembled WGS sequence"/>
</dbReference>
<feature type="transmembrane region" description="Helical" evidence="3">
    <location>
        <begin position="211"/>
        <end position="228"/>
    </location>
</feature>
<comment type="caution">
    <text evidence="5">The sequence shown here is derived from an EMBL/GenBank/DDBJ whole genome shotgun (WGS) entry which is preliminary data.</text>
</comment>
<dbReference type="Gene3D" id="3.30.70.270">
    <property type="match status" value="1"/>
</dbReference>
<dbReference type="InterPro" id="IPR050469">
    <property type="entry name" value="Diguanylate_Cyclase"/>
</dbReference>
<sequence>MFFSCPREAIAFFYVLADLFCAGIMGILLYTTLSDVERNNKRLHLLAVLITVIIYCFADVIWVLAFSNVVIPCTQLSRYLTNIFTYTVMTFCSYTICRFFLSIWESVTSGVLPKKLQLVFIPFVFFIILTFTTPLTGLFFSINSIGVLLKGPLYSLYMTFMFGYIIIFAIISLVFYFKTQNDFAKEQYSFAAIYAVPVLIGAYLHTKYWTLPSFAMGFTFATLIIYIFQMRDLVTIDSLTGINNRRQGERFFQEQIRRINEEPHSTIDCLYLFMMDLNKFKSINDTYGHNEGDRALIATADVLKQACSHIYRKCIMSRFGGDEFVIGVVFTPEEANLLNEKIHDLIQKKNEELNAPYKISISVGYTYYKKEFKDFRTFLTHADKLMYEMKEIAHREAELENQDE</sequence>
<feature type="domain" description="GGDEF" evidence="4">
    <location>
        <begin position="268"/>
        <end position="402"/>
    </location>
</feature>
<organism evidence="5 6">
    <name type="scientific">Treponema ruminis</name>
    <dbReference type="NCBI Taxonomy" id="744515"/>
    <lineage>
        <taxon>Bacteria</taxon>
        <taxon>Pseudomonadati</taxon>
        <taxon>Spirochaetota</taxon>
        <taxon>Spirochaetia</taxon>
        <taxon>Spirochaetales</taxon>
        <taxon>Treponemataceae</taxon>
        <taxon>Treponema</taxon>
    </lineage>
</organism>
<feature type="transmembrane region" description="Helical" evidence="3">
    <location>
        <begin position="116"/>
        <end position="142"/>
    </location>
</feature>
<name>A0A7W8G6I4_9SPIR</name>
<dbReference type="PANTHER" id="PTHR45138">
    <property type="entry name" value="REGULATORY COMPONENTS OF SENSORY TRANSDUCTION SYSTEM"/>
    <property type="match status" value="1"/>
</dbReference>
<dbReference type="EC" id="2.7.7.65" evidence="1"/>
<comment type="catalytic activity">
    <reaction evidence="2">
        <text>2 GTP = 3',3'-c-di-GMP + 2 diphosphate</text>
        <dbReference type="Rhea" id="RHEA:24898"/>
        <dbReference type="ChEBI" id="CHEBI:33019"/>
        <dbReference type="ChEBI" id="CHEBI:37565"/>
        <dbReference type="ChEBI" id="CHEBI:58805"/>
        <dbReference type="EC" id="2.7.7.65"/>
    </reaction>
</comment>
<dbReference type="RefSeq" id="WP_184656385.1">
    <property type="nucleotide sequence ID" value="NZ_JACHFQ010000001.1"/>
</dbReference>
<dbReference type="InterPro" id="IPR043128">
    <property type="entry name" value="Rev_trsase/Diguanyl_cyclase"/>
</dbReference>
<dbReference type="SMART" id="SM00267">
    <property type="entry name" value="GGDEF"/>
    <property type="match status" value="1"/>
</dbReference>
<reference evidence="5 6" key="1">
    <citation type="submission" date="2020-08" db="EMBL/GenBank/DDBJ databases">
        <title>Genomic Encyclopedia of Type Strains, Phase IV (KMG-IV): sequencing the most valuable type-strain genomes for metagenomic binning, comparative biology and taxonomic classification.</title>
        <authorList>
            <person name="Goeker M."/>
        </authorList>
    </citation>
    <scope>NUCLEOTIDE SEQUENCE [LARGE SCALE GENOMIC DNA]</scope>
    <source>
        <strain evidence="5 6">DSM 103462</strain>
    </source>
</reference>
<evidence type="ECO:0000256" key="2">
    <source>
        <dbReference type="ARBA" id="ARBA00034247"/>
    </source>
</evidence>